<name>A0A830GRU1_9EURY</name>
<keyword evidence="2" id="KW-1185">Reference proteome</keyword>
<evidence type="ECO:0000313" key="2">
    <source>
        <dbReference type="Proteomes" id="UP000605784"/>
    </source>
</evidence>
<evidence type="ECO:0000313" key="1">
    <source>
        <dbReference type="EMBL" id="GGO01383.1"/>
    </source>
</evidence>
<accession>A0A830GRU1</accession>
<dbReference type="AlphaFoldDB" id="A0A830GRU1"/>
<reference evidence="1" key="1">
    <citation type="journal article" date="2014" name="Int. J. Syst. Evol. Microbiol.">
        <title>Complete genome sequence of Corynebacterium casei LMG S-19264T (=DSM 44701T), isolated from a smear-ripened cheese.</title>
        <authorList>
            <consortium name="US DOE Joint Genome Institute (JGI-PGF)"/>
            <person name="Walter F."/>
            <person name="Albersmeier A."/>
            <person name="Kalinowski J."/>
            <person name="Ruckert C."/>
        </authorList>
    </citation>
    <scope>NUCLEOTIDE SEQUENCE</scope>
    <source>
        <strain evidence="1">JCM 17820</strain>
    </source>
</reference>
<comment type="caution">
    <text evidence="1">The sequence shown here is derived from an EMBL/GenBank/DDBJ whole genome shotgun (WGS) entry which is preliminary data.</text>
</comment>
<gene>
    <name evidence="1" type="ORF">GCM10009030_34930</name>
</gene>
<protein>
    <submittedName>
        <fullName evidence="1">Uncharacterized protein</fullName>
    </submittedName>
</protein>
<proteinExistence type="predicted"/>
<reference evidence="1" key="2">
    <citation type="submission" date="2020-09" db="EMBL/GenBank/DDBJ databases">
        <authorList>
            <person name="Sun Q."/>
            <person name="Ohkuma M."/>
        </authorList>
    </citation>
    <scope>NUCLEOTIDE SEQUENCE</scope>
    <source>
        <strain evidence="1">JCM 17820</strain>
    </source>
</reference>
<dbReference type="Proteomes" id="UP000605784">
    <property type="component" value="Unassembled WGS sequence"/>
</dbReference>
<sequence>MIGNGNQTYQTVIELVEAWRPAKNYGHESKFQNDLSDFLDEELNKQNDSGMGELMGGGGSGGYVVSRERGNSRGDVVIDDTVGIEMKRHFSNDQKKKLRGQLEDYADNYPYVIALACGIDDMDGWRELENKFSNRGGMGMGMDQTEFAFIIKDRDNFGDPHDFGGGGGLGDLLGF</sequence>
<organism evidence="1 2">
    <name type="scientific">Haloarcula pellucida</name>
    <dbReference type="NCBI Taxonomy" id="1427151"/>
    <lineage>
        <taxon>Archaea</taxon>
        <taxon>Methanobacteriati</taxon>
        <taxon>Methanobacteriota</taxon>
        <taxon>Stenosarchaea group</taxon>
        <taxon>Halobacteria</taxon>
        <taxon>Halobacteriales</taxon>
        <taxon>Haloarculaceae</taxon>
        <taxon>Haloarcula</taxon>
    </lineage>
</organism>
<dbReference type="EMBL" id="BMOU01000006">
    <property type="protein sequence ID" value="GGO01383.1"/>
    <property type="molecule type" value="Genomic_DNA"/>
</dbReference>
<dbReference type="RefSeq" id="WP_189001175.1">
    <property type="nucleotide sequence ID" value="NZ_BMOU01000006.1"/>
</dbReference>